<dbReference type="Gene3D" id="1.20.58.120">
    <property type="entry name" value="BAG domain"/>
    <property type="match status" value="1"/>
</dbReference>
<protein>
    <submittedName>
        <fullName evidence="4">BAG family molecular chaperone regulator 5</fullName>
    </submittedName>
</protein>
<evidence type="ECO:0000259" key="3">
    <source>
        <dbReference type="PROSITE" id="PS51035"/>
    </source>
</evidence>
<dbReference type="PROSITE" id="PS50096">
    <property type="entry name" value="IQ"/>
    <property type="match status" value="1"/>
</dbReference>
<dbReference type="SUPFAM" id="SSF63491">
    <property type="entry name" value="BAG domain"/>
    <property type="match status" value="1"/>
</dbReference>
<organism evidence="4 5">
    <name type="scientific">Carex littledalei</name>
    <dbReference type="NCBI Taxonomy" id="544730"/>
    <lineage>
        <taxon>Eukaryota</taxon>
        <taxon>Viridiplantae</taxon>
        <taxon>Streptophyta</taxon>
        <taxon>Embryophyta</taxon>
        <taxon>Tracheophyta</taxon>
        <taxon>Spermatophyta</taxon>
        <taxon>Magnoliopsida</taxon>
        <taxon>Liliopsida</taxon>
        <taxon>Poales</taxon>
        <taxon>Cyperaceae</taxon>
        <taxon>Cyperoideae</taxon>
        <taxon>Cariceae</taxon>
        <taxon>Carex</taxon>
        <taxon>Carex subgen. Euthyceras</taxon>
    </lineage>
</organism>
<name>A0A833R1U4_9POAL</name>
<comment type="caution">
    <text evidence="4">The sequence shown here is derived from an EMBL/GenBank/DDBJ whole genome shotgun (WGS) entry which is preliminary data.</text>
</comment>
<keyword evidence="5" id="KW-1185">Reference proteome</keyword>
<dbReference type="GO" id="GO:0051087">
    <property type="term" value="F:protein-folding chaperone binding"/>
    <property type="evidence" value="ECO:0007669"/>
    <property type="project" value="InterPro"/>
</dbReference>
<keyword evidence="1" id="KW-0143">Chaperone</keyword>
<dbReference type="GO" id="GO:0009506">
    <property type="term" value="C:plasmodesma"/>
    <property type="evidence" value="ECO:0007669"/>
    <property type="project" value="TreeGrafter"/>
</dbReference>
<dbReference type="PANTHER" id="PTHR33322">
    <property type="entry name" value="BAG DOMAIN CONTAINING PROTEIN, EXPRESSED"/>
    <property type="match status" value="1"/>
</dbReference>
<evidence type="ECO:0000313" key="4">
    <source>
        <dbReference type="EMBL" id="KAF3331322.1"/>
    </source>
</evidence>
<dbReference type="CDD" id="cd23767">
    <property type="entry name" value="IQCD"/>
    <property type="match status" value="1"/>
</dbReference>
<gene>
    <name evidence="4" type="ORF">FCM35_KLT02728</name>
</gene>
<dbReference type="SMART" id="SM00264">
    <property type="entry name" value="BAG"/>
    <property type="match status" value="1"/>
</dbReference>
<dbReference type="InterPro" id="IPR036533">
    <property type="entry name" value="BAG_dom_sf"/>
</dbReference>
<sequence length="199" mass="22809">MNSCYSYSAYSYFSSSNDQLTPPHPSNPIPIPISTSSDQNPASIPVHLPASYLATAAVKIQSVYRGHLVRSFIRTIRSVDAETDRLERLIQRQETVDAVRDEKSRERIRINEMLMRALLRLDSVPGFYPEVRQLRRHISRRIVTLQEVLDAIVAAEVKESEVEAIPASLEEIVDRIYRGEMKWREKGGEYCCGRCVWQV</sequence>
<dbReference type="GO" id="GO:0006457">
    <property type="term" value="P:protein folding"/>
    <property type="evidence" value="ECO:0007669"/>
    <property type="project" value="TreeGrafter"/>
</dbReference>
<evidence type="ECO:0000256" key="2">
    <source>
        <dbReference type="SAM" id="MobiDB-lite"/>
    </source>
</evidence>
<dbReference type="PROSITE" id="PS51035">
    <property type="entry name" value="BAG"/>
    <property type="match status" value="1"/>
</dbReference>
<feature type="compositionally biased region" description="Pro residues" evidence="2">
    <location>
        <begin position="22"/>
        <end position="31"/>
    </location>
</feature>
<dbReference type="AlphaFoldDB" id="A0A833R1U4"/>
<accession>A0A833R1U4</accession>
<dbReference type="InterPro" id="IPR040400">
    <property type="entry name" value="BAG5/6/7/8"/>
</dbReference>
<proteinExistence type="predicted"/>
<dbReference type="Proteomes" id="UP000623129">
    <property type="component" value="Unassembled WGS sequence"/>
</dbReference>
<dbReference type="OrthoDB" id="1907216at2759"/>
<dbReference type="InterPro" id="IPR000048">
    <property type="entry name" value="IQ_motif_EF-hand-BS"/>
</dbReference>
<feature type="domain" description="BAG" evidence="3">
    <location>
        <begin position="75"/>
        <end position="153"/>
    </location>
</feature>
<evidence type="ECO:0000256" key="1">
    <source>
        <dbReference type="ARBA" id="ARBA00023186"/>
    </source>
</evidence>
<dbReference type="Pfam" id="PF02179">
    <property type="entry name" value="BAG"/>
    <property type="match status" value="1"/>
</dbReference>
<dbReference type="InterPro" id="IPR003103">
    <property type="entry name" value="BAG_domain"/>
</dbReference>
<dbReference type="Pfam" id="PF00612">
    <property type="entry name" value="IQ"/>
    <property type="match status" value="1"/>
</dbReference>
<dbReference type="PANTHER" id="PTHR33322:SF8">
    <property type="entry name" value="BAG FAMILY MOLECULAR CHAPERONE REGULATOR 5, MITOCHONDRIAL"/>
    <property type="match status" value="1"/>
</dbReference>
<evidence type="ECO:0000313" key="5">
    <source>
        <dbReference type="Proteomes" id="UP000623129"/>
    </source>
</evidence>
<feature type="region of interest" description="Disordered" evidence="2">
    <location>
        <begin position="16"/>
        <end position="36"/>
    </location>
</feature>
<dbReference type="EMBL" id="SWLB01000012">
    <property type="protein sequence ID" value="KAF3331322.1"/>
    <property type="molecule type" value="Genomic_DNA"/>
</dbReference>
<reference evidence="4" key="1">
    <citation type="submission" date="2020-01" db="EMBL/GenBank/DDBJ databases">
        <title>Genome sequence of Kobresia littledalei, the first chromosome-level genome in the family Cyperaceae.</title>
        <authorList>
            <person name="Qu G."/>
        </authorList>
    </citation>
    <scope>NUCLEOTIDE SEQUENCE</scope>
    <source>
        <strain evidence="4">C.B.Clarke</strain>
        <tissue evidence="4">Leaf</tissue>
    </source>
</reference>